<evidence type="ECO:0000313" key="6">
    <source>
        <dbReference type="Proteomes" id="UP001059041"/>
    </source>
</evidence>
<feature type="domain" description="SUEL-type lectin" evidence="4">
    <location>
        <begin position="31"/>
        <end position="121"/>
    </location>
</feature>
<dbReference type="PANTHER" id="PTHR46780">
    <property type="entry name" value="PROTEIN EVA-1"/>
    <property type="match status" value="1"/>
</dbReference>
<dbReference type="PROSITE" id="PS50228">
    <property type="entry name" value="SUEL_LECTIN"/>
    <property type="match status" value="1"/>
</dbReference>
<dbReference type="AlphaFoldDB" id="A0A9W7T7B3"/>
<evidence type="ECO:0000256" key="3">
    <source>
        <dbReference type="ARBA" id="ARBA00022737"/>
    </source>
</evidence>
<protein>
    <submittedName>
        <fullName evidence="5">L-rhamnose-binding lectin CSL2</fullName>
    </submittedName>
</protein>
<name>A0A9W7T7B3_TRIRA</name>
<dbReference type="GO" id="GO:0030246">
    <property type="term" value="F:carbohydrate binding"/>
    <property type="evidence" value="ECO:0007669"/>
    <property type="project" value="UniProtKB-KW"/>
</dbReference>
<dbReference type="CDD" id="cd22836">
    <property type="entry name" value="Gal_Rha_Lectin_RBL_rpt2"/>
    <property type="match status" value="1"/>
</dbReference>
<evidence type="ECO:0000256" key="1">
    <source>
        <dbReference type="ARBA" id="ARBA00022546"/>
    </source>
</evidence>
<evidence type="ECO:0000256" key="2">
    <source>
        <dbReference type="ARBA" id="ARBA00022734"/>
    </source>
</evidence>
<keyword evidence="2" id="KW-0430">Lectin</keyword>
<dbReference type="EMBL" id="JAFHDT010000024">
    <property type="protein sequence ID" value="KAI7791591.1"/>
    <property type="molecule type" value="Genomic_DNA"/>
</dbReference>
<dbReference type="Gene3D" id="2.60.120.740">
    <property type="match status" value="1"/>
</dbReference>
<keyword evidence="1" id="KW-0348">Hemagglutinin</keyword>
<evidence type="ECO:0000259" key="4">
    <source>
        <dbReference type="PROSITE" id="PS50228"/>
    </source>
</evidence>
<accession>A0A9W7T7B3</accession>
<dbReference type="InterPro" id="IPR000922">
    <property type="entry name" value="Lectin_gal-bd_dom"/>
</dbReference>
<evidence type="ECO:0000313" key="5">
    <source>
        <dbReference type="EMBL" id="KAI7791591.1"/>
    </source>
</evidence>
<proteinExistence type="predicted"/>
<dbReference type="FunFam" id="2.60.120.740:FF:000003">
    <property type="entry name" value="Protein eva-1 homolog C"/>
    <property type="match status" value="1"/>
</dbReference>
<gene>
    <name evidence="5" type="ORF">IRJ41_000370</name>
</gene>
<keyword evidence="3" id="KW-0677">Repeat</keyword>
<organism evidence="5 6">
    <name type="scientific">Triplophysa rosa</name>
    <name type="common">Cave loach</name>
    <dbReference type="NCBI Taxonomy" id="992332"/>
    <lineage>
        <taxon>Eukaryota</taxon>
        <taxon>Metazoa</taxon>
        <taxon>Chordata</taxon>
        <taxon>Craniata</taxon>
        <taxon>Vertebrata</taxon>
        <taxon>Euteleostomi</taxon>
        <taxon>Actinopterygii</taxon>
        <taxon>Neopterygii</taxon>
        <taxon>Teleostei</taxon>
        <taxon>Ostariophysi</taxon>
        <taxon>Cypriniformes</taxon>
        <taxon>Nemacheilidae</taxon>
        <taxon>Triplophysa</taxon>
    </lineage>
</organism>
<reference evidence="5" key="1">
    <citation type="submission" date="2021-02" db="EMBL/GenBank/DDBJ databases">
        <title>Comparative genomics reveals that relaxation of natural selection precedes convergent phenotypic evolution of cavefish.</title>
        <authorList>
            <person name="Peng Z."/>
        </authorList>
    </citation>
    <scope>NUCLEOTIDE SEQUENCE</scope>
    <source>
        <tissue evidence="5">Muscle</tissue>
    </source>
</reference>
<keyword evidence="6" id="KW-1185">Reference proteome</keyword>
<comment type="caution">
    <text evidence="5">The sequence shown here is derived from an EMBL/GenBank/DDBJ whole genome shotgun (WGS) entry which is preliminary data.</text>
</comment>
<dbReference type="Proteomes" id="UP001059041">
    <property type="component" value="Linkage Group LG24"/>
</dbReference>
<dbReference type="InterPro" id="IPR043159">
    <property type="entry name" value="Lectin_gal-bd_sf"/>
</dbReference>
<sequence>MNCTRADWPYVHQTKSHPLYKNSVPSKVVVTCESQTAFLSCDQGSIKVLSANYGRTDRQTCSAGRPYNQLSNVRCTQSTSLRVVAIRCDGKTSCSIVAGNAAFTDPCYGTYKYLTVSYKCVAPPPPSPRVPSKVVVTCESQTAFLSCAEADDDTNISPSQTPQFTTALLTPVVYVTDSTPASERLPDTHSLLSTASETITVNV</sequence>
<dbReference type="Pfam" id="PF02140">
    <property type="entry name" value="SUEL_Lectin"/>
    <property type="match status" value="1"/>
</dbReference>